<evidence type="ECO:0000313" key="1">
    <source>
        <dbReference type="EMBL" id="AES70707.1"/>
    </source>
</evidence>
<reference evidence="1 3" key="1">
    <citation type="journal article" date="2011" name="Nature">
        <title>The Medicago genome provides insight into the evolution of rhizobial symbioses.</title>
        <authorList>
            <person name="Young N.D."/>
            <person name="Debelle F."/>
            <person name="Oldroyd G.E."/>
            <person name="Geurts R."/>
            <person name="Cannon S.B."/>
            <person name="Udvardi M.K."/>
            <person name="Benedito V.A."/>
            <person name="Mayer K.F."/>
            <person name="Gouzy J."/>
            <person name="Schoof H."/>
            <person name="Van de Peer Y."/>
            <person name="Proost S."/>
            <person name="Cook D.R."/>
            <person name="Meyers B.C."/>
            <person name="Spannagl M."/>
            <person name="Cheung F."/>
            <person name="De Mita S."/>
            <person name="Krishnakumar V."/>
            <person name="Gundlach H."/>
            <person name="Zhou S."/>
            <person name="Mudge J."/>
            <person name="Bharti A.K."/>
            <person name="Murray J.D."/>
            <person name="Naoumkina M.A."/>
            <person name="Rosen B."/>
            <person name="Silverstein K.A."/>
            <person name="Tang H."/>
            <person name="Rombauts S."/>
            <person name="Zhao P.X."/>
            <person name="Zhou P."/>
            <person name="Barbe V."/>
            <person name="Bardou P."/>
            <person name="Bechner M."/>
            <person name="Bellec A."/>
            <person name="Berger A."/>
            <person name="Berges H."/>
            <person name="Bidwell S."/>
            <person name="Bisseling T."/>
            <person name="Choisne N."/>
            <person name="Couloux A."/>
            <person name="Denny R."/>
            <person name="Deshpande S."/>
            <person name="Dai X."/>
            <person name="Doyle J.J."/>
            <person name="Dudez A.M."/>
            <person name="Farmer A.D."/>
            <person name="Fouteau S."/>
            <person name="Franken C."/>
            <person name="Gibelin C."/>
            <person name="Gish J."/>
            <person name="Goldstein S."/>
            <person name="Gonzalez A.J."/>
            <person name="Green P.J."/>
            <person name="Hallab A."/>
            <person name="Hartog M."/>
            <person name="Hua A."/>
            <person name="Humphray S.J."/>
            <person name="Jeong D.H."/>
            <person name="Jing Y."/>
            <person name="Jocker A."/>
            <person name="Kenton S.M."/>
            <person name="Kim D.J."/>
            <person name="Klee K."/>
            <person name="Lai H."/>
            <person name="Lang C."/>
            <person name="Lin S."/>
            <person name="Macmil S.L."/>
            <person name="Magdelenat G."/>
            <person name="Matthews L."/>
            <person name="McCorrison J."/>
            <person name="Monaghan E.L."/>
            <person name="Mun J.H."/>
            <person name="Najar F.Z."/>
            <person name="Nicholson C."/>
            <person name="Noirot C."/>
            <person name="O'Bleness M."/>
            <person name="Paule C.R."/>
            <person name="Poulain J."/>
            <person name="Prion F."/>
            <person name="Qin B."/>
            <person name="Qu C."/>
            <person name="Retzel E.F."/>
            <person name="Riddle C."/>
            <person name="Sallet E."/>
            <person name="Samain S."/>
            <person name="Samson N."/>
            <person name="Sanders I."/>
            <person name="Saurat O."/>
            <person name="Scarpelli C."/>
            <person name="Schiex T."/>
            <person name="Segurens B."/>
            <person name="Severin A.J."/>
            <person name="Sherrier D.J."/>
            <person name="Shi R."/>
            <person name="Sims S."/>
            <person name="Singer S.R."/>
            <person name="Sinharoy S."/>
            <person name="Sterck L."/>
            <person name="Viollet A."/>
            <person name="Wang B.B."/>
            <person name="Wang K."/>
            <person name="Wang M."/>
            <person name="Wang X."/>
            <person name="Warfsmann J."/>
            <person name="Weissenbach J."/>
            <person name="White D.D."/>
            <person name="White J.D."/>
            <person name="Wiley G.B."/>
            <person name="Wincker P."/>
            <person name="Xing Y."/>
            <person name="Yang L."/>
            <person name="Yao Z."/>
            <person name="Ying F."/>
            <person name="Zhai J."/>
            <person name="Zhou L."/>
            <person name="Zuber A."/>
            <person name="Denarie J."/>
            <person name="Dixon R.A."/>
            <person name="May G.D."/>
            <person name="Schwartz D.C."/>
            <person name="Rogers J."/>
            <person name="Quetier F."/>
            <person name="Town C.D."/>
            <person name="Roe B.A."/>
        </authorList>
    </citation>
    <scope>NUCLEOTIDE SEQUENCE [LARGE SCALE GENOMIC DNA]</scope>
    <source>
        <strain evidence="1">A17</strain>
        <strain evidence="2 3">cv. Jemalong A17</strain>
    </source>
</reference>
<proteinExistence type="predicted"/>
<accession>G7IY93</accession>
<dbReference type="PaxDb" id="3880-AES70707"/>
<name>G7IY93_MEDTR</name>
<dbReference type="EnsemblPlants" id="AES70707">
    <property type="protein sequence ID" value="AES70707"/>
    <property type="gene ID" value="MTR_3g061380"/>
</dbReference>
<dbReference type="Proteomes" id="UP000002051">
    <property type="component" value="Chromosome 3"/>
</dbReference>
<dbReference type="EMBL" id="CM001219">
    <property type="protein sequence ID" value="AES70707.1"/>
    <property type="molecule type" value="Genomic_DNA"/>
</dbReference>
<sequence length="56" mass="6335">MNMSCSTIGAATYNKKKKPHKYEFEGQGWNPQPCIVHCGIGFRFRSVNTVDTSIQQ</sequence>
<evidence type="ECO:0000313" key="3">
    <source>
        <dbReference type="Proteomes" id="UP000002051"/>
    </source>
</evidence>
<organism evidence="1 3">
    <name type="scientific">Medicago truncatula</name>
    <name type="common">Barrel medic</name>
    <name type="synonym">Medicago tribuloides</name>
    <dbReference type="NCBI Taxonomy" id="3880"/>
    <lineage>
        <taxon>Eukaryota</taxon>
        <taxon>Viridiplantae</taxon>
        <taxon>Streptophyta</taxon>
        <taxon>Embryophyta</taxon>
        <taxon>Tracheophyta</taxon>
        <taxon>Spermatophyta</taxon>
        <taxon>Magnoliopsida</taxon>
        <taxon>eudicotyledons</taxon>
        <taxon>Gunneridae</taxon>
        <taxon>Pentapetalae</taxon>
        <taxon>rosids</taxon>
        <taxon>fabids</taxon>
        <taxon>Fabales</taxon>
        <taxon>Fabaceae</taxon>
        <taxon>Papilionoideae</taxon>
        <taxon>50 kb inversion clade</taxon>
        <taxon>NPAAA clade</taxon>
        <taxon>Hologalegina</taxon>
        <taxon>IRL clade</taxon>
        <taxon>Trifolieae</taxon>
        <taxon>Medicago</taxon>
    </lineage>
</organism>
<gene>
    <name evidence="1" type="ordered locus">MTR_3g061380</name>
</gene>
<dbReference type="HOGENOM" id="CLU_3017256_0_0_1"/>
<reference evidence="1 3" key="2">
    <citation type="journal article" date="2014" name="BMC Genomics">
        <title>An improved genome release (version Mt4.0) for the model legume Medicago truncatula.</title>
        <authorList>
            <person name="Tang H."/>
            <person name="Krishnakumar V."/>
            <person name="Bidwell S."/>
            <person name="Rosen B."/>
            <person name="Chan A."/>
            <person name="Zhou S."/>
            <person name="Gentzbittel L."/>
            <person name="Childs K.L."/>
            <person name="Yandell M."/>
            <person name="Gundlach H."/>
            <person name="Mayer K.F."/>
            <person name="Schwartz D.C."/>
            <person name="Town C.D."/>
        </authorList>
    </citation>
    <scope>GENOME REANNOTATION</scope>
    <source>
        <strain evidence="2 3">cv. Jemalong A17</strain>
    </source>
</reference>
<dbReference type="AlphaFoldDB" id="G7IY93"/>
<keyword evidence="3" id="KW-1185">Reference proteome</keyword>
<evidence type="ECO:0000313" key="2">
    <source>
        <dbReference type="EnsemblPlants" id="AES70707"/>
    </source>
</evidence>
<reference evidence="2" key="3">
    <citation type="submission" date="2015-04" db="UniProtKB">
        <authorList>
            <consortium name="EnsemblPlants"/>
        </authorList>
    </citation>
    <scope>IDENTIFICATION</scope>
    <source>
        <strain evidence="2">cv. Jemalong A17</strain>
    </source>
</reference>
<protein>
    <submittedName>
        <fullName evidence="1 2">Uncharacterized protein</fullName>
    </submittedName>
</protein>